<evidence type="ECO:0000313" key="3">
    <source>
        <dbReference type="Proteomes" id="UP001268610"/>
    </source>
</evidence>
<feature type="compositionally biased region" description="Basic and acidic residues" evidence="1">
    <location>
        <begin position="486"/>
        <end position="495"/>
    </location>
</feature>
<accession>A0AAJ2GZ87</accession>
<dbReference type="RefSeq" id="WP_310857099.1">
    <property type="nucleotide sequence ID" value="NZ_JAVLSD010000016.1"/>
</dbReference>
<feature type="region of interest" description="Disordered" evidence="1">
    <location>
        <begin position="353"/>
        <end position="396"/>
    </location>
</feature>
<feature type="compositionally biased region" description="Low complexity" evidence="1">
    <location>
        <begin position="452"/>
        <end position="485"/>
    </location>
</feature>
<gene>
    <name evidence="2" type="ORF">RJJ65_24740</name>
</gene>
<organism evidence="2 3">
    <name type="scientific">Rhizobium hidalgonense</name>
    <dbReference type="NCBI Taxonomy" id="1538159"/>
    <lineage>
        <taxon>Bacteria</taxon>
        <taxon>Pseudomonadati</taxon>
        <taxon>Pseudomonadota</taxon>
        <taxon>Alphaproteobacteria</taxon>
        <taxon>Hyphomicrobiales</taxon>
        <taxon>Rhizobiaceae</taxon>
        <taxon>Rhizobium/Agrobacterium group</taxon>
        <taxon>Rhizobium</taxon>
    </lineage>
</organism>
<comment type="caution">
    <text evidence="2">The sequence shown here is derived from an EMBL/GenBank/DDBJ whole genome shotgun (WGS) entry which is preliminary data.</text>
</comment>
<evidence type="ECO:0000313" key="2">
    <source>
        <dbReference type="EMBL" id="MDR9775808.1"/>
    </source>
</evidence>
<proteinExistence type="predicted"/>
<feature type="compositionally biased region" description="Low complexity" evidence="1">
    <location>
        <begin position="356"/>
        <end position="374"/>
    </location>
</feature>
<feature type="compositionally biased region" description="Polar residues" evidence="1">
    <location>
        <begin position="231"/>
        <end position="245"/>
    </location>
</feature>
<evidence type="ECO:0000256" key="1">
    <source>
        <dbReference type="SAM" id="MobiDB-lite"/>
    </source>
</evidence>
<sequence length="521" mass="54992">MLTPVRAASNASFSSQGQTAAIVAGGLGHSVIAPAPVNAVEAADLNSTIAGKLNILLLAARERMVEALLDAINSAGAVISLDRGEDETNLAFAFRLADAIQRLPAARIDESERQLTEQGHSLPLRMIAAALKNPAGPEAARIVAYLEIVRYKDRDLAARAVVRSYGQNDASPMRAEVRPEIQLHEDHASAALRPPADKQSAQASPPIEAAALATAEEAAIAETVDAADPETPQSENRAQAASVTASKVAPEEYAPQEIDAAQTLPAKATAAEDAPETPAIQPRAVSERGDPVIPRNWTGIVASMTEEVSEMIVTIIREQDIETVPEDGPVEAAVEIDAILDDAVISDAAETLTRQPPEFAAPDARPAAAPRSSPMETDIAAAAARQPKETAAPPPMMPISEVTEAAYVPLAARMPDGLAYTQLPYQFAKDVPSNETAGETSHQHQHHHDGAPPDQQQEDQQQQDQQHAQSGAGDAAAGAEAANAAPERRTPRMIDSEPTPYQPGAAADPVYALYQRMVGWE</sequence>
<name>A0AAJ2GZ87_9HYPH</name>
<feature type="region of interest" description="Disordered" evidence="1">
    <location>
        <begin position="226"/>
        <end position="251"/>
    </location>
</feature>
<feature type="region of interest" description="Disordered" evidence="1">
    <location>
        <begin position="432"/>
        <end position="508"/>
    </location>
</feature>
<dbReference type="AlphaFoldDB" id="A0AAJ2GZ87"/>
<dbReference type="Proteomes" id="UP001268610">
    <property type="component" value="Unassembled WGS sequence"/>
</dbReference>
<reference evidence="2" key="1">
    <citation type="submission" date="2023-04" db="EMBL/GenBank/DDBJ databases">
        <title>Genomic characterization of faba bean (Vicia faba) microsymbionts in Mexican soils.</title>
        <authorList>
            <person name="Rivera Orduna F.N."/>
            <person name="Guevara-Luna J."/>
            <person name="Yan J."/>
            <person name="Arroyo-Herrera I."/>
            <person name="Li Y."/>
            <person name="Vasquez-Murrieta M.S."/>
            <person name="Wang E.T."/>
        </authorList>
    </citation>
    <scope>NUCLEOTIDE SEQUENCE</scope>
    <source>
        <strain evidence="2">CH26</strain>
    </source>
</reference>
<protein>
    <submittedName>
        <fullName evidence="2">Uncharacterized protein</fullName>
    </submittedName>
</protein>
<dbReference type="EMBL" id="JAVLSF010000017">
    <property type="protein sequence ID" value="MDR9775808.1"/>
    <property type="molecule type" value="Genomic_DNA"/>
</dbReference>